<keyword evidence="1" id="KW-0732">Signal</keyword>
<dbReference type="Proteomes" id="UP001202328">
    <property type="component" value="Unassembled WGS sequence"/>
</dbReference>
<evidence type="ECO:0000313" key="4">
    <source>
        <dbReference type="Proteomes" id="UP001202328"/>
    </source>
</evidence>
<dbReference type="AlphaFoldDB" id="A0AAD4X7E5"/>
<organism evidence="3 4">
    <name type="scientific">Papaver atlanticum</name>
    <dbReference type="NCBI Taxonomy" id="357466"/>
    <lineage>
        <taxon>Eukaryota</taxon>
        <taxon>Viridiplantae</taxon>
        <taxon>Streptophyta</taxon>
        <taxon>Embryophyta</taxon>
        <taxon>Tracheophyta</taxon>
        <taxon>Spermatophyta</taxon>
        <taxon>Magnoliopsida</taxon>
        <taxon>Ranunculales</taxon>
        <taxon>Papaveraceae</taxon>
        <taxon>Papaveroideae</taxon>
        <taxon>Papaver</taxon>
    </lineage>
</organism>
<comment type="caution">
    <text evidence="3">The sequence shown here is derived from an EMBL/GenBank/DDBJ whole genome shotgun (WGS) entry which is preliminary data.</text>
</comment>
<protein>
    <recommendedName>
        <fullName evidence="2">Glucose/Sorbosone dehydrogenase domain-containing protein</fullName>
    </recommendedName>
</protein>
<evidence type="ECO:0000313" key="3">
    <source>
        <dbReference type="EMBL" id="KAI3858933.1"/>
    </source>
</evidence>
<dbReference type="SUPFAM" id="SSF50952">
    <property type="entry name" value="Soluble quinoprotein glucose dehydrogenase"/>
    <property type="match status" value="1"/>
</dbReference>
<dbReference type="EMBL" id="JAJJMB010014681">
    <property type="protein sequence ID" value="KAI3858933.1"/>
    <property type="molecule type" value="Genomic_DNA"/>
</dbReference>
<dbReference type="InterPro" id="IPR012938">
    <property type="entry name" value="Glc/Sorbosone_DH"/>
</dbReference>
<dbReference type="InterPro" id="IPR011042">
    <property type="entry name" value="6-blade_b-propeller_TolB-like"/>
</dbReference>
<sequence length="531" mass="59527">MSCVAVNILLISSCLLLLLLPSAPHPLCLDSKAPFPPKIPLEFCPNDESDCCDSNQDLELEKAFQSMNISDPACASLVKSILCTKCNRFSADLFGIDFETRAVPVLCTVSEISTLSKTSSHDFCSRVWNACKAEPIANSPFVPSLQSRTEVPVSSTPSKLTDICQSRSDFCRLFGGILEDRLVCFNGSSTLLPNTVNPQPPSGIFLEQVTNGPYLYMDAHPDGSNRVFLESQQGKIWLATVPEEGNREQIVMDESNLFVDLTDIVHWDAEFGLMSVAFHPRFVYNGRFFASYICDADQWSGCTGRCACNTDVNCDPSKLPHILGSRALLYLSLQLTIATRGNPTEVRRIFTIGIAYKNTGASQILFGPDGYLYFLTGDGETEHEPYNFAQNKKSMLGKVLRFDIYDKESQPEILALGFRHPWRCSFDSERSSYFLCGDSGKDQYEEVDMVMKGGNYGWPYFEGDFPFHSLNSSKGNNNMNTTTLMSVPFHVRHQSLLLFNLFNITSVLHLCLHYPKVHKMHFDLDYFFFTS</sequence>
<dbReference type="PANTHER" id="PTHR19328:SF13">
    <property type="entry name" value="HIPL1 PROTEIN"/>
    <property type="match status" value="1"/>
</dbReference>
<reference evidence="3" key="1">
    <citation type="submission" date="2022-04" db="EMBL/GenBank/DDBJ databases">
        <title>A functionally conserved STORR gene fusion in Papaver species that diverged 16.8 million years ago.</title>
        <authorList>
            <person name="Catania T."/>
        </authorList>
    </citation>
    <scope>NUCLEOTIDE SEQUENCE</scope>
    <source>
        <strain evidence="3">S-188037</strain>
    </source>
</reference>
<gene>
    <name evidence="3" type="ORF">MKW98_028666</name>
</gene>
<accession>A0AAD4X7E5</accession>
<evidence type="ECO:0000259" key="2">
    <source>
        <dbReference type="Pfam" id="PF07995"/>
    </source>
</evidence>
<name>A0AAD4X7E5_9MAGN</name>
<dbReference type="Gene3D" id="2.120.10.30">
    <property type="entry name" value="TolB, C-terminal domain"/>
    <property type="match status" value="1"/>
</dbReference>
<dbReference type="Pfam" id="PF07995">
    <property type="entry name" value="GSDH"/>
    <property type="match status" value="1"/>
</dbReference>
<dbReference type="InterPro" id="IPR011041">
    <property type="entry name" value="Quinoprot_gluc/sorb_DH_b-prop"/>
</dbReference>
<proteinExistence type="predicted"/>
<keyword evidence="4" id="KW-1185">Reference proteome</keyword>
<evidence type="ECO:0000256" key="1">
    <source>
        <dbReference type="SAM" id="SignalP"/>
    </source>
</evidence>
<feature type="domain" description="Glucose/Sorbosone dehydrogenase" evidence="2">
    <location>
        <begin position="218"/>
        <end position="467"/>
    </location>
</feature>
<feature type="chain" id="PRO_5042245975" description="Glucose/Sorbosone dehydrogenase domain-containing protein" evidence="1">
    <location>
        <begin position="25"/>
        <end position="531"/>
    </location>
</feature>
<dbReference type="PANTHER" id="PTHR19328">
    <property type="entry name" value="HEDGEHOG-INTERACTING PROTEIN"/>
    <property type="match status" value="1"/>
</dbReference>
<feature type="signal peptide" evidence="1">
    <location>
        <begin position="1"/>
        <end position="24"/>
    </location>
</feature>